<dbReference type="InterPro" id="IPR011127">
    <property type="entry name" value="Dala_Dala_lig_N"/>
</dbReference>
<evidence type="ECO:0000256" key="9">
    <source>
        <dbReference type="ARBA" id="ARBA00022960"/>
    </source>
</evidence>
<dbReference type="EMBL" id="QEAS01000023">
    <property type="protein sequence ID" value="PWG78572.1"/>
    <property type="molecule type" value="Genomic_DNA"/>
</dbReference>
<dbReference type="Pfam" id="PF01820">
    <property type="entry name" value="Dala_Dala_lig_N"/>
    <property type="match status" value="1"/>
</dbReference>
<dbReference type="UniPathway" id="UPA00219"/>
<dbReference type="PROSITE" id="PS00843">
    <property type="entry name" value="DALA_DALA_LIGASE_1"/>
    <property type="match status" value="1"/>
</dbReference>
<keyword evidence="9 13" id="KW-0133">Cell shape</keyword>
<keyword evidence="6 13" id="KW-0436">Ligase</keyword>
<keyword evidence="15" id="KW-0460">Magnesium</keyword>
<dbReference type="SUPFAM" id="SSF56059">
    <property type="entry name" value="Glutathione synthetase ATP-binding domain-like"/>
    <property type="match status" value="1"/>
</dbReference>
<keyword evidence="11 13" id="KW-0961">Cell wall biogenesis/degradation</keyword>
<comment type="caution">
    <text evidence="18">The sequence shown here is derived from an EMBL/GenBank/DDBJ whole genome shotgun (WGS) entry which is preliminary data.</text>
</comment>
<dbReference type="Gene3D" id="3.30.1490.20">
    <property type="entry name" value="ATP-grasp fold, A domain"/>
    <property type="match status" value="1"/>
</dbReference>
<dbReference type="Gene3D" id="3.40.50.20">
    <property type="match status" value="1"/>
</dbReference>
<keyword evidence="15" id="KW-0479">Metal-binding</keyword>
<dbReference type="Pfam" id="PF07478">
    <property type="entry name" value="Dala_Dala_lig_C"/>
    <property type="match status" value="1"/>
</dbReference>
<dbReference type="PIRSF" id="PIRSF039102">
    <property type="entry name" value="Ddl/VanB"/>
    <property type="match status" value="1"/>
</dbReference>
<dbReference type="NCBIfam" id="TIGR01205">
    <property type="entry name" value="D_ala_D_alaTIGR"/>
    <property type="match status" value="1"/>
</dbReference>
<sequence length="328" mass="36210">MKKTIALVTGGFTGESVISLQSAEVIDKNIDREKFDVYKIIITPESWYYVDDNAVKHSVDKNDFSLTVQNHVVRFDGVFIGLHGSPGEDGKLQGYFDMIGIPYTSCDAATSAITMNKGYTKAIVDGVKDLYVAKSAMLFENSPEAAVQITESLKLPLFVKPNNGGSSIGMSKVKTAEELPAALERAFKEGSQVLVEEFIGGREFTIGVYKGKEGIQVLPATEIVSSKEFFDFEAKYTAGITDEITPGRMTEEELSRVQKIVTDAYTKLNCSGVVRIDYILENETDHFYFIEVNTVPGQTEGSLIPQQVRAAGRTIQDFYTELLEMILP</sequence>
<keyword evidence="19" id="KW-1185">Reference proteome</keyword>
<proteinExistence type="inferred from homology"/>
<keyword evidence="5 13" id="KW-0963">Cytoplasm</keyword>
<dbReference type="InterPro" id="IPR016185">
    <property type="entry name" value="PreATP-grasp_dom_sf"/>
</dbReference>
<dbReference type="NCBIfam" id="NF002527">
    <property type="entry name" value="PRK01966.1-3"/>
    <property type="match status" value="1"/>
</dbReference>
<feature type="binding site" evidence="15">
    <location>
        <position position="291"/>
    </location>
    <ligand>
        <name>Mg(2+)</name>
        <dbReference type="ChEBI" id="CHEBI:18420"/>
        <label>2</label>
    </ligand>
</feature>
<feature type="active site" evidence="14">
    <location>
        <position position="15"/>
    </location>
</feature>
<comment type="pathway">
    <text evidence="13">Cell wall biogenesis; peptidoglycan biosynthesis.</text>
</comment>
<feature type="binding site" evidence="15">
    <location>
        <position position="277"/>
    </location>
    <ligand>
        <name>Mg(2+)</name>
        <dbReference type="ChEBI" id="CHEBI:18420"/>
        <label>1</label>
    </ligand>
</feature>
<dbReference type="SUPFAM" id="SSF52440">
    <property type="entry name" value="PreATP-grasp domain"/>
    <property type="match status" value="1"/>
</dbReference>
<dbReference type="PANTHER" id="PTHR23132">
    <property type="entry name" value="D-ALANINE--D-ALANINE LIGASE"/>
    <property type="match status" value="1"/>
</dbReference>
<evidence type="ECO:0000256" key="2">
    <source>
        <dbReference type="ARBA" id="ARBA00004496"/>
    </source>
</evidence>
<dbReference type="AlphaFoldDB" id="A0A2U2PB11"/>
<dbReference type="NCBIfam" id="NF002378">
    <property type="entry name" value="PRK01372.1"/>
    <property type="match status" value="1"/>
</dbReference>
<feature type="binding site" evidence="15">
    <location>
        <position position="291"/>
    </location>
    <ligand>
        <name>Mg(2+)</name>
        <dbReference type="ChEBI" id="CHEBI:18420"/>
        <label>1</label>
    </ligand>
</feature>
<accession>A0A2U2PB11</accession>
<dbReference type="GO" id="GO:0005524">
    <property type="term" value="F:ATP binding"/>
    <property type="evidence" value="ECO:0007669"/>
    <property type="project" value="UniProtKB-UniRule"/>
</dbReference>
<dbReference type="GO" id="GO:0008716">
    <property type="term" value="F:D-alanine-D-alanine ligase activity"/>
    <property type="evidence" value="ECO:0007669"/>
    <property type="project" value="UniProtKB-UniRule"/>
</dbReference>
<feature type="binding site" evidence="15">
    <location>
        <position position="293"/>
    </location>
    <ligand>
        <name>Mg(2+)</name>
        <dbReference type="ChEBI" id="CHEBI:18420"/>
        <label>2</label>
    </ligand>
</feature>
<comment type="catalytic activity">
    <reaction evidence="12 13">
        <text>2 D-alanine + ATP = D-alanyl-D-alanine + ADP + phosphate + H(+)</text>
        <dbReference type="Rhea" id="RHEA:11224"/>
        <dbReference type="ChEBI" id="CHEBI:15378"/>
        <dbReference type="ChEBI" id="CHEBI:30616"/>
        <dbReference type="ChEBI" id="CHEBI:43474"/>
        <dbReference type="ChEBI" id="CHEBI:57416"/>
        <dbReference type="ChEBI" id="CHEBI:57822"/>
        <dbReference type="ChEBI" id="CHEBI:456216"/>
        <dbReference type="EC" id="6.3.2.4"/>
    </reaction>
</comment>
<dbReference type="GO" id="GO:0046872">
    <property type="term" value="F:metal ion binding"/>
    <property type="evidence" value="ECO:0007669"/>
    <property type="project" value="UniProtKB-KW"/>
</dbReference>
<comment type="similarity">
    <text evidence="3 13">Belongs to the D-alanine--D-alanine ligase family.</text>
</comment>
<keyword evidence="10 13" id="KW-0573">Peptidoglycan synthesis</keyword>
<feature type="active site" evidence="14">
    <location>
        <position position="302"/>
    </location>
</feature>
<evidence type="ECO:0000256" key="1">
    <source>
        <dbReference type="ARBA" id="ARBA00001936"/>
    </source>
</evidence>
<dbReference type="EC" id="6.3.2.4" evidence="4 13"/>
<evidence type="ECO:0000259" key="17">
    <source>
        <dbReference type="PROSITE" id="PS50975"/>
    </source>
</evidence>
<dbReference type="InterPro" id="IPR000291">
    <property type="entry name" value="D-Ala_lig_Van_CS"/>
</dbReference>
<dbReference type="InterPro" id="IPR011095">
    <property type="entry name" value="Dala_Dala_lig_C"/>
</dbReference>
<dbReference type="InterPro" id="IPR005905">
    <property type="entry name" value="D_ala_D_ala"/>
</dbReference>
<evidence type="ECO:0000256" key="4">
    <source>
        <dbReference type="ARBA" id="ARBA00012216"/>
    </source>
</evidence>
<evidence type="ECO:0000256" key="5">
    <source>
        <dbReference type="ARBA" id="ARBA00022490"/>
    </source>
</evidence>
<evidence type="ECO:0000256" key="15">
    <source>
        <dbReference type="PIRSR" id="PIRSR039102-3"/>
    </source>
</evidence>
<dbReference type="GO" id="GO:0071555">
    <property type="term" value="P:cell wall organization"/>
    <property type="evidence" value="ECO:0007669"/>
    <property type="project" value="UniProtKB-KW"/>
</dbReference>
<evidence type="ECO:0000313" key="18">
    <source>
        <dbReference type="EMBL" id="PWG78572.1"/>
    </source>
</evidence>
<dbReference type="InterPro" id="IPR013815">
    <property type="entry name" value="ATP_grasp_subdomain_1"/>
</dbReference>
<dbReference type="InterPro" id="IPR011761">
    <property type="entry name" value="ATP-grasp"/>
</dbReference>
<dbReference type="GO" id="GO:0009252">
    <property type="term" value="P:peptidoglycan biosynthetic process"/>
    <property type="evidence" value="ECO:0007669"/>
    <property type="project" value="UniProtKB-UniRule"/>
</dbReference>
<dbReference type="GO" id="GO:0008360">
    <property type="term" value="P:regulation of cell shape"/>
    <property type="evidence" value="ECO:0007669"/>
    <property type="project" value="UniProtKB-KW"/>
</dbReference>
<dbReference type="OrthoDB" id="9813261at2"/>
<dbReference type="PANTHER" id="PTHR23132:SF23">
    <property type="entry name" value="D-ALANINE--D-ALANINE LIGASE B"/>
    <property type="match status" value="1"/>
</dbReference>
<keyword evidence="15" id="KW-0464">Manganese</keyword>
<reference evidence="18 19" key="1">
    <citation type="submission" date="2018-04" db="EMBL/GenBank/DDBJ databases">
        <title>Pedobacter chongqingensis sp. nov., isolated from a rottenly hemp rope.</title>
        <authorList>
            <person name="Cai Y."/>
        </authorList>
    </citation>
    <scope>NUCLEOTIDE SEQUENCE [LARGE SCALE GENOMIC DNA]</scope>
    <source>
        <strain evidence="18 19">FJ4-8</strain>
    </source>
</reference>
<comment type="cofactor">
    <cofactor evidence="15">
        <name>Mg(2+)</name>
        <dbReference type="ChEBI" id="CHEBI:18420"/>
    </cofactor>
    <cofactor evidence="15">
        <name>Mn(2+)</name>
        <dbReference type="ChEBI" id="CHEBI:29035"/>
    </cofactor>
    <text evidence="15">Binds 2 magnesium or manganese ions per subunit.</text>
</comment>
<name>A0A2U2PB11_9SPHI</name>
<evidence type="ECO:0000256" key="6">
    <source>
        <dbReference type="ARBA" id="ARBA00022598"/>
    </source>
</evidence>
<evidence type="ECO:0000256" key="12">
    <source>
        <dbReference type="ARBA" id="ARBA00047614"/>
    </source>
</evidence>
<comment type="cofactor">
    <cofactor evidence="1">
        <name>Mn(2+)</name>
        <dbReference type="ChEBI" id="CHEBI:29035"/>
    </cofactor>
</comment>
<feature type="domain" description="ATP-grasp" evidence="17">
    <location>
        <begin position="124"/>
        <end position="324"/>
    </location>
</feature>
<evidence type="ECO:0000256" key="13">
    <source>
        <dbReference type="HAMAP-Rule" id="MF_00047"/>
    </source>
</evidence>
<keyword evidence="8 16" id="KW-0067">ATP-binding</keyword>
<evidence type="ECO:0000313" key="19">
    <source>
        <dbReference type="Proteomes" id="UP000245647"/>
    </source>
</evidence>
<dbReference type="HAMAP" id="MF_00047">
    <property type="entry name" value="Dala_Dala_lig"/>
    <property type="match status" value="1"/>
</dbReference>
<keyword evidence="7 16" id="KW-0547">Nucleotide-binding</keyword>
<evidence type="ECO:0000256" key="8">
    <source>
        <dbReference type="ARBA" id="ARBA00022840"/>
    </source>
</evidence>
<evidence type="ECO:0000256" key="3">
    <source>
        <dbReference type="ARBA" id="ARBA00010871"/>
    </source>
</evidence>
<dbReference type="PROSITE" id="PS50975">
    <property type="entry name" value="ATP_GRASP"/>
    <property type="match status" value="1"/>
</dbReference>
<evidence type="ECO:0000256" key="7">
    <source>
        <dbReference type="ARBA" id="ARBA00022741"/>
    </source>
</evidence>
<feature type="active site" evidence="14">
    <location>
        <position position="166"/>
    </location>
</feature>
<dbReference type="Gene3D" id="3.30.470.20">
    <property type="entry name" value="ATP-grasp fold, B domain"/>
    <property type="match status" value="1"/>
</dbReference>
<evidence type="ECO:0000256" key="10">
    <source>
        <dbReference type="ARBA" id="ARBA00022984"/>
    </source>
</evidence>
<evidence type="ECO:0000256" key="16">
    <source>
        <dbReference type="PROSITE-ProRule" id="PRU00409"/>
    </source>
</evidence>
<comment type="subcellular location">
    <subcellularLocation>
        <location evidence="2 13">Cytoplasm</location>
    </subcellularLocation>
</comment>
<comment type="function">
    <text evidence="13">Cell wall formation.</text>
</comment>
<evidence type="ECO:0000256" key="11">
    <source>
        <dbReference type="ARBA" id="ARBA00023316"/>
    </source>
</evidence>
<dbReference type="PROSITE" id="PS00844">
    <property type="entry name" value="DALA_DALA_LIGASE_2"/>
    <property type="match status" value="1"/>
</dbReference>
<gene>
    <name evidence="13" type="primary">ddl</name>
    <name evidence="18" type="ORF">DDR33_21660</name>
</gene>
<evidence type="ECO:0000256" key="14">
    <source>
        <dbReference type="PIRSR" id="PIRSR039102-1"/>
    </source>
</evidence>
<dbReference type="GO" id="GO:0005737">
    <property type="term" value="C:cytoplasm"/>
    <property type="evidence" value="ECO:0007669"/>
    <property type="project" value="UniProtKB-SubCell"/>
</dbReference>
<dbReference type="Proteomes" id="UP000245647">
    <property type="component" value="Unassembled WGS sequence"/>
</dbReference>
<organism evidence="18 19">
    <name type="scientific">Pararcticibacter amylolyticus</name>
    <dbReference type="NCBI Taxonomy" id="2173175"/>
    <lineage>
        <taxon>Bacteria</taxon>
        <taxon>Pseudomonadati</taxon>
        <taxon>Bacteroidota</taxon>
        <taxon>Sphingobacteriia</taxon>
        <taxon>Sphingobacteriales</taxon>
        <taxon>Sphingobacteriaceae</taxon>
        <taxon>Pararcticibacter</taxon>
    </lineage>
</organism>
<protein>
    <recommendedName>
        <fullName evidence="4 13">D-alanine--D-alanine ligase</fullName>
        <ecNumber evidence="4 13">6.3.2.4</ecNumber>
    </recommendedName>
    <alternativeName>
        <fullName evidence="13">D-Ala-D-Ala ligase</fullName>
    </alternativeName>
    <alternativeName>
        <fullName evidence="13">D-alanylalanine synthetase</fullName>
    </alternativeName>
</protein>